<dbReference type="EMBL" id="JAXARY010000007">
    <property type="protein sequence ID" value="MDX8127462.1"/>
    <property type="molecule type" value="Genomic_DNA"/>
</dbReference>
<name>A0ABU4UDD1_9GAMM</name>
<dbReference type="RefSeq" id="WP_319961331.1">
    <property type="nucleotide sequence ID" value="NZ_JAXARY010000007.1"/>
</dbReference>
<keyword evidence="2" id="KW-1185">Reference proteome</keyword>
<sequence>MKRIVRDRIEWKNRFTGRGRFKHSPLNPLPPAGTAGLDTWRFKRKAITDKLFAPPEPLLSLTDKLFGLPAPQKAIHARQIAVIANRHNSTRKQNCFSRMANCFNRQPE</sequence>
<gene>
    <name evidence="1" type="ORF">QLH52_09225</name>
</gene>
<reference evidence="1 2" key="1">
    <citation type="submission" date="2023-11" db="EMBL/GenBank/DDBJ databases">
        <authorList>
            <person name="Ouyang M.-Y."/>
        </authorList>
    </citation>
    <scope>NUCLEOTIDE SEQUENCE [LARGE SCALE GENOMIC DNA]</scope>
    <source>
        <strain evidence="1 2">OY6</strain>
    </source>
</reference>
<accession>A0ABU4UDD1</accession>
<organism evidence="1 2">
    <name type="scientific">Methylomonas defluvii</name>
    <dbReference type="NCBI Taxonomy" id="3045149"/>
    <lineage>
        <taxon>Bacteria</taxon>
        <taxon>Pseudomonadati</taxon>
        <taxon>Pseudomonadota</taxon>
        <taxon>Gammaproteobacteria</taxon>
        <taxon>Methylococcales</taxon>
        <taxon>Methylococcaceae</taxon>
        <taxon>Methylomonas</taxon>
    </lineage>
</organism>
<proteinExistence type="predicted"/>
<evidence type="ECO:0000313" key="2">
    <source>
        <dbReference type="Proteomes" id="UP001284537"/>
    </source>
</evidence>
<protein>
    <submittedName>
        <fullName evidence="1">Uncharacterized protein</fullName>
    </submittedName>
</protein>
<comment type="caution">
    <text evidence="1">The sequence shown here is derived from an EMBL/GenBank/DDBJ whole genome shotgun (WGS) entry which is preliminary data.</text>
</comment>
<evidence type="ECO:0000313" key="1">
    <source>
        <dbReference type="EMBL" id="MDX8127462.1"/>
    </source>
</evidence>
<dbReference type="Proteomes" id="UP001284537">
    <property type="component" value="Unassembled WGS sequence"/>
</dbReference>